<accession>A0A923L1U2</accession>
<feature type="transmembrane region" description="Helical" evidence="13">
    <location>
        <begin position="290"/>
        <end position="312"/>
    </location>
</feature>
<dbReference type="NCBIfam" id="TIGR00797">
    <property type="entry name" value="matE"/>
    <property type="match status" value="1"/>
</dbReference>
<feature type="transmembrane region" description="Helical" evidence="13">
    <location>
        <begin position="21"/>
        <end position="39"/>
    </location>
</feature>
<comment type="caution">
    <text evidence="14">The sequence shown here is derived from an EMBL/GenBank/DDBJ whole genome shotgun (WGS) entry which is preliminary data.</text>
</comment>
<dbReference type="EMBL" id="JACONZ010000005">
    <property type="protein sequence ID" value="MBC5582290.1"/>
    <property type="molecule type" value="Genomic_DNA"/>
</dbReference>
<dbReference type="CDD" id="cd13138">
    <property type="entry name" value="MATE_yoeA_like"/>
    <property type="match status" value="1"/>
</dbReference>
<dbReference type="InterPro" id="IPR002528">
    <property type="entry name" value="MATE_fam"/>
</dbReference>
<keyword evidence="15" id="KW-1185">Reference proteome</keyword>
<reference evidence="14" key="1">
    <citation type="submission" date="2020-08" db="EMBL/GenBank/DDBJ databases">
        <title>Genome public.</title>
        <authorList>
            <person name="Liu C."/>
            <person name="Sun Q."/>
        </authorList>
    </citation>
    <scope>NUCLEOTIDE SEQUENCE</scope>
    <source>
        <strain evidence="14">BX8</strain>
    </source>
</reference>
<comment type="function">
    <text evidence="1">Multidrug efflux pump.</text>
</comment>
<dbReference type="PANTHER" id="PTHR43298:SF2">
    <property type="entry name" value="FMN_FAD EXPORTER YEEO-RELATED"/>
    <property type="match status" value="1"/>
</dbReference>
<evidence type="ECO:0000313" key="14">
    <source>
        <dbReference type="EMBL" id="MBC5582290.1"/>
    </source>
</evidence>
<dbReference type="PANTHER" id="PTHR43298">
    <property type="entry name" value="MULTIDRUG RESISTANCE PROTEIN NORM-RELATED"/>
    <property type="match status" value="1"/>
</dbReference>
<feature type="transmembrane region" description="Helical" evidence="13">
    <location>
        <begin position="396"/>
        <end position="416"/>
    </location>
</feature>
<dbReference type="PIRSF" id="PIRSF006603">
    <property type="entry name" value="DinF"/>
    <property type="match status" value="1"/>
</dbReference>
<feature type="transmembrane region" description="Helical" evidence="13">
    <location>
        <begin position="422"/>
        <end position="443"/>
    </location>
</feature>
<keyword evidence="11 13" id="KW-0472">Membrane</keyword>
<evidence type="ECO:0000256" key="1">
    <source>
        <dbReference type="ARBA" id="ARBA00003408"/>
    </source>
</evidence>
<protein>
    <recommendedName>
        <fullName evidence="4">Probable multidrug resistance protein NorM</fullName>
    </recommendedName>
    <alternativeName>
        <fullName evidence="12">Multidrug-efflux transporter</fullName>
    </alternativeName>
</protein>
<evidence type="ECO:0000256" key="8">
    <source>
        <dbReference type="ARBA" id="ARBA00022692"/>
    </source>
</evidence>
<dbReference type="InterPro" id="IPR048279">
    <property type="entry name" value="MdtK-like"/>
</dbReference>
<dbReference type="GO" id="GO:0005886">
    <property type="term" value="C:plasma membrane"/>
    <property type="evidence" value="ECO:0007669"/>
    <property type="project" value="UniProtKB-SubCell"/>
</dbReference>
<feature type="transmembrane region" description="Helical" evidence="13">
    <location>
        <begin position="143"/>
        <end position="167"/>
    </location>
</feature>
<keyword evidence="6" id="KW-0050">Antiport</keyword>
<organism evidence="14 15">
    <name type="scientific">Anaerofilum hominis</name>
    <dbReference type="NCBI Taxonomy" id="2763016"/>
    <lineage>
        <taxon>Bacteria</taxon>
        <taxon>Bacillati</taxon>
        <taxon>Bacillota</taxon>
        <taxon>Clostridia</taxon>
        <taxon>Eubacteriales</taxon>
        <taxon>Oscillospiraceae</taxon>
        <taxon>Anaerofilum</taxon>
    </lineage>
</organism>
<name>A0A923L1U2_9FIRM</name>
<evidence type="ECO:0000256" key="6">
    <source>
        <dbReference type="ARBA" id="ARBA00022449"/>
    </source>
</evidence>
<keyword evidence="8 13" id="KW-0812">Transmembrane</keyword>
<keyword evidence="5" id="KW-0813">Transport</keyword>
<evidence type="ECO:0000256" key="13">
    <source>
        <dbReference type="SAM" id="Phobius"/>
    </source>
</evidence>
<evidence type="ECO:0000256" key="5">
    <source>
        <dbReference type="ARBA" id="ARBA00022448"/>
    </source>
</evidence>
<evidence type="ECO:0000256" key="10">
    <source>
        <dbReference type="ARBA" id="ARBA00023065"/>
    </source>
</evidence>
<evidence type="ECO:0000256" key="12">
    <source>
        <dbReference type="ARBA" id="ARBA00031636"/>
    </source>
</evidence>
<feature type="transmembrane region" description="Helical" evidence="13">
    <location>
        <begin position="363"/>
        <end position="384"/>
    </location>
</feature>
<dbReference type="GO" id="GO:0042910">
    <property type="term" value="F:xenobiotic transmembrane transporter activity"/>
    <property type="evidence" value="ECO:0007669"/>
    <property type="project" value="InterPro"/>
</dbReference>
<evidence type="ECO:0000313" key="15">
    <source>
        <dbReference type="Proteomes" id="UP000659630"/>
    </source>
</evidence>
<keyword evidence="7" id="KW-1003">Cell membrane</keyword>
<evidence type="ECO:0000256" key="3">
    <source>
        <dbReference type="ARBA" id="ARBA00010199"/>
    </source>
</evidence>
<dbReference type="RefSeq" id="WP_186888655.1">
    <property type="nucleotide sequence ID" value="NZ_JACONZ010000005.1"/>
</dbReference>
<evidence type="ECO:0000256" key="2">
    <source>
        <dbReference type="ARBA" id="ARBA00004651"/>
    </source>
</evidence>
<comment type="similarity">
    <text evidence="3">Belongs to the multi antimicrobial extrusion (MATE) (TC 2.A.66.1) family.</text>
</comment>
<evidence type="ECO:0000256" key="4">
    <source>
        <dbReference type="ARBA" id="ARBA00020268"/>
    </source>
</evidence>
<keyword evidence="10" id="KW-0406">Ion transport</keyword>
<dbReference type="InterPro" id="IPR050222">
    <property type="entry name" value="MATE_MdtK"/>
</dbReference>
<evidence type="ECO:0000256" key="9">
    <source>
        <dbReference type="ARBA" id="ARBA00022989"/>
    </source>
</evidence>
<dbReference type="Pfam" id="PF01554">
    <property type="entry name" value="MatE"/>
    <property type="match status" value="2"/>
</dbReference>
<comment type="subcellular location">
    <subcellularLocation>
        <location evidence="2">Cell membrane</location>
        <topology evidence="2">Multi-pass membrane protein</topology>
    </subcellularLocation>
</comment>
<evidence type="ECO:0000256" key="7">
    <source>
        <dbReference type="ARBA" id="ARBA00022475"/>
    </source>
</evidence>
<feature type="transmembrane region" description="Helical" evidence="13">
    <location>
        <begin position="174"/>
        <end position="193"/>
    </location>
</feature>
<feature type="transmembrane region" description="Helical" evidence="13">
    <location>
        <begin position="199"/>
        <end position="221"/>
    </location>
</feature>
<gene>
    <name evidence="14" type="ORF">H8S23_12305</name>
</gene>
<proteinExistence type="inferred from homology"/>
<feature type="transmembrane region" description="Helical" evidence="13">
    <location>
        <begin position="324"/>
        <end position="351"/>
    </location>
</feature>
<keyword evidence="9 13" id="KW-1133">Transmembrane helix</keyword>
<dbReference type="AlphaFoldDB" id="A0A923L1U2"/>
<dbReference type="GO" id="GO:0006811">
    <property type="term" value="P:monoatomic ion transport"/>
    <property type="evidence" value="ECO:0007669"/>
    <property type="project" value="UniProtKB-KW"/>
</dbReference>
<dbReference type="GO" id="GO:0015297">
    <property type="term" value="F:antiporter activity"/>
    <property type="evidence" value="ECO:0007669"/>
    <property type="project" value="UniProtKB-KW"/>
</dbReference>
<dbReference type="Proteomes" id="UP000659630">
    <property type="component" value="Unassembled WGS sequence"/>
</dbReference>
<evidence type="ECO:0000256" key="11">
    <source>
        <dbReference type="ARBA" id="ARBA00023136"/>
    </source>
</evidence>
<feature type="transmembrane region" description="Helical" evidence="13">
    <location>
        <begin position="101"/>
        <end position="123"/>
    </location>
</feature>
<sequence>MGGQRTGAAGVNITEGVIWRQLLAFFFPILFGTFFQQLYNTADAMIVGQFVGKQALAAVGGATGTLINFIVNLFVGLSSGTTVLVAQLYGAGRHKEVGQAVHTSLALALSAGLGLTVLSLLAARPALLAMGTPADVLPYAMTYLRTILLGVVPSFLYNMGSGVLRAVGDTKRPLYFLIAACLTNILLDLILVAGMGLGVFGAALATILSQALSAVLTLLSLSKTAACYRFEPARLRFTKSMLAGVLRVGVPAGLQSNMYSISNIIIQTCINSFGTDTMAAWTAHGKVDGFFWMIMGAYGIAITTFAGQNFGARRYDRVKKSVRICLGMSAGTAVVISAAYCLFALPLLRIFSGDAAVLQVGRQIVYTVVPFNITYVCIEILAGAIRGCGEALPPMLLVAGGVCLLRLVWIFSVLPFRRELSTVLISYPLSWAATSVLFVAYYLRGGWLKRCIRKSGGVKEAGGGETQ</sequence>